<feature type="domain" description="Transketolase-like pyrimidine-binding" evidence="12">
    <location>
        <begin position="305"/>
        <end position="468"/>
    </location>
</feature>
<evidence type="ECO:0000256" key="8">
    <source>
        <dbReference type="ARBA" id="ARBA00022723"/>
    </source>
</evidence>
<dbReference type="InterPro" id="IPR051424">
    <property type="entry name" value="Transketolase-like"/>
</dbReference>
<dbReference type="Gene3D" id="3.40.50.970">
    <property type="match status" value="2"/>
</dbReference>
<keyword evidence="14" id="KW-1185">Reference proteome</keyword>
<keyword evidence="7 13" id="KW-0808">Transferase</keyword>
<dbReference type="InterPro" id="IPR005475">
    <property type="entry name" value="Transketolase-like_Pyr-bd"/>
</dbReference>
<comment type="similarity">
    <text evidence="5">Belongs to the transketolase family.</text>
</comment>
<evidence type="ECO:0000256" key="3">
    <source>
        <dbReference type="ARBA" id="ARBA00001946"/>
    </source>
</evidence>
<reference evidence="13 14" key="1">
    <citation type="submission" date="2020-07" db="EMBL/GenBank/DDBJ databases">
        <title>Genomic Encyclopedia of Type Strains, Phase III (KMG-III): the genomes of soil and plant-associated and newly described type strains.</title>
        <authorList>
            <person name="Whitman W."/>
        </authorList>
    </citation>
    <scope>NUCLEOTIDE SEQUENCE [LARGE SCALE GENOMIC DNA]</scope>
    <source>
        <strain evidence="13 14">CECT 8576</strain>
    </source>
</reference>
<dbReference type="Gene3D" id="3.40.50.920">
    <property type="match status" value="1"/>
</dbReference>
<dbReference type="SUPFAM" id="SSF52922">
    <property type="entry name" value="TK C-terminal domain-like"/>
    <property type="match status" value="1"/>
</dbReference>
<name>A0A852Z5H1_9ACTN</name>
<dbReference type="NCBIfam" id="NF004559">
    <property type="entry name" value="PRK05899.2-5"/>
    <property type="match status" value="1"/>
</dbReference>
<dbReference type="CDD" id="cd02012">
    <property type="entry name" value="TPP_TK"/>
    <property type="match status" value="1"/>
</dbReference>
<dbReference type="AlphaFoldDB" id="A0A852Z5H1"/>
<evidence type="ECO:0000256" key="2">
    <source>
        <dbReference type="ARBA" id="ARBA00001936"/>
    </source>
</evidence>
<comment type="cofactor">
    <cofactor evidence="4">
        <name>thiamine diphosphate</name>
        <dbReference type="ChEBI" id="CHEBI:58937"/>
    </cofactor>
</comment>
<evidence type="ECO:0000256" key="7">
    <source>
        <dbReference type="ARBA" id="ARBA00022679"/>
    </source>
</evidence>
<keyword evidence="8" id="KW-0479">Metal-binding</keyword>
<dbReference type="EC" id="2.2.1.1" evidence="13"/>
<comment type="cofactor">
    <cofactor evidence="3">
        <name>Mg(2+)</name>
        <dbReference type="ChEBI" id="CHEBI:18420"/>
    </cofactor>
</comment>
<dbReference type="InterPro" id="IPR029061">
    <property type="entry name" value="THDP-binding"/>
</dbReference>
<dbReference type="Pfam" id="PF02780">
    <property type="entry name" value="Transketolase_C"/>
    <property type="match status" value="1"/>
</dbReference>
<evidence type="ECO:0000313" key="14">
    <source>
        <dbReference type="Proteomes" id="UP000548304"/>
    </source>
</evidence>
<evidence type="ECO:0000256" key="4">
    <source>
        <dbReference type="ARBA" id="ARBA00001964"/>
    </source>
</evidence>
<dbReference type="GO" id="GO:0004802">
    <property type="term" value="F:transketolase activity"/>
    <property type="evidence" value="ECO:0007669"/>
    <property type="project" value="UniProtKB-EC"/>
</dbReference>
<dbReference type="GO" id="GO:0030976">
    <property type="term" value="F:thiamine pyrophosphate binding"/>
    <property type="evidence" value="ECO:0007669"/>
    <property type="project" value="TreeGrafter"/>
</dbReference>
<dbReference type="FunFam" id="3.40.50.970:FF:000129">
    <property type="entry name" value="Transketolase"/>
    <property type="match status" value="1"/>
</dbReference>
<dbReference type="CDD" id="cd07033">
    <property type="entry name" value="TPP_PYR_DXS_TK_like"/>
    <property type="match status" value="1"/>
</dbReference>
<evidence type="ECO:0000256" key="11">
    <source>
        <dbReference type="ARBA" id="ARBA00023052"/>
    </source>
</evidence>
<dbReference type="Proteomes" id="UP000548304">
    <property type="component" value="Unassembled WGS sequence"/>
</dbReference>
<organism evidence="13 14">
    <name type="scientific">Actinopolyspora biskrensis</name>
    <dbReference type="NCBI Taxonomy" id="1470178"/>
    <lineage>
        <taxon>Bacteria</taxon>
        <taxon>Bacillati</taxon>
        <taxon>Actinomycetota</taxon>
        <taxon>Actinomycetes</taxon>
        <taxon>Actinopolysporales</taxon>
        <taxon>Actinopolysporaceae</taxon>
        <taxon>Actinopolyspora</taxon>
    </lineage>
</organism>
<evidence type="ECO:0000256" key="10">
    <source>
        <dbReference type="ARBA" id="ARBA00022842"/>
    </source>
</evidence>
<comment type="cofactor">
    <cofactor evidence="1">
        <name>Ca(2+)</name>
        <dbReference type="ChEBI" id="CHEBI:29108"/>
    </cofactor>
</comment>
<proteinExistence type="inferred from homology"/>
<dbReference type="InterPro" id="IPR033248">
    <property type="entry name" value="Transketolase_C"/>
</dbReference>
<dbReference type="GO" id="GO:0005737">
    <property type="term" value="C:cytoplasm"/>
    <property type="evidence" value="ECO:0007669"/>
    <property type="project" value="UniProtKB-ARBA"/>
</dbReference>
<comment type="cofactor">
    <cofactor evidence="2">
        <name>Mn(2+)</name>
        <dbReference type="ChEBI" id="CHEBI:29035"/>
    </cofactor>
</comment>
<evidence type="ECO:0000259" key="12">
    <source>
        <dbReference type="SMART" id="SM00861"/>
    </source>
</evidence>
<dbReference type="PANTHER" id="PTHR43195">
    <property type="entry name" value="TRANSKETOLASE"/>
    <property type="match status" value="1"/>
</dbReference>
<dbReference type="Pfam" id="PF00456">
    <property type="entry name" value="Transketolase_N"/>
    <property type="match status" value="1"/>
</dbReference>
<protein>
    <submittedName>
        <fullName evidence="13">Transketolase</fullName>
        <ecNumber evidence="13">2.2.1.1</ecNumber>
    </submittedName>
</protein>
<evidence type="ECO:0000256" key="9">
    <source>
        <dbReference type="ARBA" id="ARBA00022837"/>
    </source>
</evidence>
<keyword evidence="10" id="KW-0460">Magnesium</keyword>
<evidence type="ECO:0000313" key="13">
    <source>
        <dbReference type="EMBL" id="NYH80969.1"/>
    </source>
</evidence>
<dbReference type="SMART" id="SM00861">
    <property type="entry name" value="Transket_pyr"/>
    <property type="match status" value="1"/>
</dbReference>
<dbReference type="InterPro" id="IPR005474">
    <property type="entry name" value="Transketolase_N"/>
</dbReference>
<dbReference type="InterPro" id="IPR009014">
    <property type="entry name" value="Transketo_C/PFOR_II"/>
</dbReference>
<comment type="subunit">
    <text evidence="6">Homodimer.</text>
</comment>
<gene>
    <name evidence="13" type="ORF">FHR84_004342</name>
</gene>
<keyword evidence="11" id="KW-0786">Thiamine pyrophosphate</keyword>
<dbReference type="PROSITE" id="PS00802">
    <property type="entry name" value="TRANSKETOLASE_2"/>
    <property type="match status" value="1"/>
</dbReference>
<dbReference type="GO" id="GO:0000287">
    <property type="term" value="F:magnesium ion binding"/>
    <property type="evidence" value="ECO:0007669"/>
    <property type="project" value="UniProtKB-ARBA"/>
</dbReference>
<comment type="caution">
    <text evidence="13">The sequence shown here is derived from an EMBL/GenBank/DDBJ whole genome shotgun (WGS) entry which is preliminary data.</text>
</comment>
<accession>A0A852Z5H1</accession>
<dbReference type="InterPro" id="IPR020826">
    <property type="entry name" value="Transketolase_BS"/>
</dbReference>
<dbReference type="Pfam" id="PF02779">
    <property type="entry name" value="Transket_pyr"/>
    <property type="match status" value="1"/>
</dbReference>
<keyword evidence="9" id="KW-0106">Calcium</keyword>
<dbReference type="PANTHER" id="PTHR43195:SF1">
    <property type="entry name" value="FI06132P-RELATED"/>
    <property type="match status" value="1"/>
</dbReference>
<dbReference type="RefSeq" id="WP_179537277.1">
    <property type="nucleotide sequence ID" value="NZ_JACBYW010000011.1"/>
</dbReference>
<evidence type="ECO:0000256" key="1">
    <source>
        <dbReference type="ARBA" id="ARBA00001913"/>
    </source>
</evidence>
<evidence type="ECO:0000256" key="6">
    <source>
        <dbReference type="ARBA" id="ARBA00011738"/>
    </source>
</evidence>
<evidence type="ECO:0000256" key="5">
    <source>
        <dbReference type="ARBA" id="ARBA00007131"/>
    </source>
</evidence>
<sequence>MERTEFRHELAQQLRVDSIRSSAAAGSGHPTSSMSAADLMAALLDGHLRLDFSHPDNPENDHLIFSKGHASPLLYACFKAAGAIEDAEMMTFREFGSRMEGHPTPVLPWVDVATGSLGQGLPIGVGLGLTISALDNLNSRVWVLCGDSEMAEGSIWEAFEHAAHYRLDNVTALIDVNRLGQTGETMHGWDLSAYSARARAIGWHAIEVDGHDPAQIEEAFNEAESTTGRPTAIVARTLKGKGVSEVENLTGKHGKPVSDSEAAVTELGGYRDLGVKVSAPEGNNRPRTFESSAADLPSFELGSSVATRKAYGQGLRALGTRRGDVVAMDGEVSNSTHSEQFREGHPERYFEMYIAEQQMLATAVGMQVRGWTPFSSTFAAFLTRAYDFIRMAAVSRADLCLMGSHAGVAIGEDGPSQMALEDLAAMRAVHGSTVLYPCDGNQATQLLEPMADRSGICYMRTSRGASPVIYGSDEQFPIGGSKTVRGGDHVTLVGAGVTLHEALDAAERLESEGIRARVIDLYSIKPIDSETLRSAANQTAGLVTVEDHWPEGGLGDAVLAALADTGTLAPVRKLAVSVMPGSGKPAELLGQAGIDAAAITEAARELVR</sequence>
<dbReference type="SUPFAM" id="SSF52518">
    <property type="entry name" value="Thiamin diphosphate-binding fold (THDP-binding)"/>
    <property type="match status" value="2"/>
</dbReference>
<dbReference type="EMBL" id="JACBYW010000011">
    <property type="protein sequence ID" value="NYH80969.1"/>
    <property type="molecule type" value="Genomic_DNA"/>
</dbReference>